<dbReference type="Proteomes" id="UP000286791">
    <property type="component" value="Unassembled WGS sequence"/>
</dbReference>
<feature type="transmembrane region" description="Helical" evidence="1">
    <location>
        <begin position="106"/>
        <end position="128"/>
    </location>
</feature>
<feature type="transmembrane region" description="Helical" evidence="1">
    <location>
        <begin position="12"/>
        <end position="31"/>
    </location>
</feature>
<name>A0A1E7NJN1_CAMJU</name>
<comment type="caution">
    <text evidence="3">The sequence shown here is derived from an EMBL/GenBank/DDBJ whole genome shotgun (WGS) entry which is preliminary data.</text>
</comment>
<sequence>MTHEQKIAFFKIKRLSVYIFFCALYNFYYFFSYEGVTSSYEAGNEILYIGGIFLCFFSCIYIVLAFIFMVVRIHFLFSSNKILIYFLLAIINLGASFFLLENKILFLGLLALFFVFYFLFSLTLALLFKEVKMSFLFAFLCMLLAFLSFIFVYKSSLLFLFLTLHFLSFAYAFERYKILKKLD</sequence>
<feature type="transmembrane region" description="Helical" evidence="1">
    <location>
        <begin position="135"/>
        <end position="151"/>
    </location>
</feature>
<evidence type="ECO:0000313" key="4">
    <source>
        <dbReference type="EMBL" id="RTJ98593.1"/>
    </source>
</evidence>
<evidence type="ECO:0000313" key="7">
    <source>
        <dbReference type="Proteomes" id="UP000865560"/>
    </source>
</evidence>
<evidence type="ECO:0000313" key="5">
    <source>
        <dbReference type="Proteomes" id="UP000286791"/>
    </source>
</evidence>
<proteinExistence type="predicted"/>
<dbReference type="EMBL" id="PRCK01000005">
    <property type="protein sequence ID" value="RTJ95160.1"/>
    <property type="molecule type" value="Genomic_DNA"/>
</dbReference>
<reference evidence="2 7" key="1">
    <citation type="submission" date="2016-09" db="EMBL/GenBank/DDBJ databases">
        <title>Campylobacter from American crows.</title>
        <authorList>
            <person name="Weis A.M."/>
            <person name="Weimer B.C."/>
            <person name="Townsend A.K."/>
            <person name="Taff C."/>
        </authorList>
    </citation>
    <scope>NUCLEOTIDE SEQUENCE [LARGE SCALE GENOMIC DNA]</scope>
    <source>
        <strain evidence="2 7">BCW_3791</strain>
    </source>
</reference>
<dbReference type="RefSeq" id="WP_002870756.1">
    <property type="nucleotide sequence ID" value="NZ_CAKJUK010000004.1"/>
</dbReference>
<protein>
    <submittedName>
        <fullName evidence="3">Uncharacterized protein</fullName>
    </submittedName>
</protein>
<keyword evidence="1" id="KW-0472">Membrane</keyword>
<gene>
    <name evidence="2" type="ORF">AJY60_01830</name>
    <name evidence="3" type="ORF">C3H42_06450</name>
    <name evidence="4" type="ORF">C3H48_02955</name>
</gene>
<reference evidence="5 6" key="2">
    <citation type="journal article" date="2019" name="Appl. Environ. Microbiol.">
        <title>Population genetics and characterization of Campylobacter jejuni isolates in western jackdaws and game birds in Finland.</title>
        <authorList>
            <person name="Kovanen S."/>
            <person name="Rossi M."/>
            <person name="Pohja-Mykra M."/>
            <person name="Nieminen T."/>
            <person name="Raunio-Saarnisto M."/>
            <person name="Sauvala M."/>
            <person name="Fredriksson-Ahomaa M."/>
            <person name="Hanninen M.L."/>
            <person name="Kivisto R."/>
        </authorList>
    </citation>
    <scope>NUCLEOTIDE SEQUENCE [LARGE SCALE GENOMIC DNA]</scope>
    <source>
        <strain evidence="3 6">CB296</strain>
        <strain evidence="4 5">CB304</strain>
    </source>
</reference>
<evidence type="ECO:0000313" key="6">
    <source>
        <dbReference type="Proteomes" id="UP000287237"/>
    </source>
</evidence>
<feature type="transmembrane region" description="Helical" evidence="1">
    <location>
        <begin position="46"/>
        <end position="70"/>
    </location>
</feature>
<feature type="transmembrane region" description="Helical" evidence="1">
    <location>
        <begin position="82"/>
        <end position="100"/>
    </location>
</feature>
<dbReference type="EMBL" id="MJVJ01000046">
    <property type="protein sequence ID" value="OEV49424.1"/>
    <property type="molecule type" value="Genomic_DNA"/>
</dbReference>
<dbReference type="EMBL" id="PRCE01000011">
    <property type="protein sequence ID" value="RTJ98593.1"/>
    <property type="molecule type" value="Genomic_DNA"/>
</dbReference>
<evidence type="ECO:0000313" key="3">
    <source>
        <dbReference type="EMBL" id="RTJ95160.1"/>
    </source>
</evidence>
<organism evidence="3 6">
    <name type="scientific">Campylobacter jejuni</name>
    <dbReference type="NCBI Taxonomy" id="197"/>
    <lineage>
        <taxon>Bacteria</taxon>
        <taxon>Pseudomonadati</taxon>
        <taxon>Campylobacterota</taxon>
        <taxon>Epsilonproteobacteria</taxon>
        <taxon>Campylobacterales</taxon>
        <taxon>Campylobacteraceae</taxon>
        <taxon>Campylobacter</taxon>
    </lineage>
</organism>
<evidence type="ECO:0000256" key="1">
    <source>
        <dbReference type="SAM" id="Phobius"/>
    </source>
</evidence>
<dbReference type="AlphaFoldDB" id="A0A1E7NJN1"/>
<evidence type="ECO:0000313" key="2">
    <source>
        <dbReference type="EMBL" id="OEV49424.1"/>
    </source>
</evidence>
<keyword evidence="1" id="KW-0812">Transmembrane</keyword>
<keyword evidence="1" id="KW-1133">Transmembrane helix</keyword>
<dbReference type="Proteomes" id="UP000865560">
    <property type="component" value="Unassembled WGS sequence"/>
</dbReference>
<feature type="transmembrane region" description="Helical" evidence="1">
    <location>
        <begin position="157"/>
        <end position="173"/>
    </location>
</feature>
<dbReference type="Proteomes" id="UP000287237">
    <property type="component" value="Unassembled WGS sequence"/>
</dbReference>
<accession>A0A1E7NJN1</accession>